<reference evidence="9 10" key="1">
    <citation type="submission" date="2023-12" db="EMBL/GenBank/DDBJ databases">
        <title>A high-quality genome assembly for Dillenia turbinata (Dilleniales).</title>
        <authorList>
            <person name="Chanderbali A."/>
        </authorList>
    </citation>
    <scope>NUCLEOTIDE SEQUENCE [LARGE SCALE GENOMIC DNA]</scope>
    <source>
        <strain evidence="9">LSX21</strain>
        <tissue evidence="9">Leaf</tissue>
    </source>
</reference>
<dbReference type="PANTHER" id="PTHR22928:SF3">
    <property type="entry name" value="TELOMERE-ASSOCIATED PROTEIN RIF1"/>
    <property type="match status" value="1"/>
</dbReference>
<dbReference type="Pfam" id="PF12231">
    <property type="entry name" value="Rif1_N"/>
    <property type="match status" value="1"/>
</dbReference>
<dbReference type="Proteomes" id="UP001370490">
    <property type="component" value="Unassembled WGS sequence"/>
</dbReference>
<keyword evidence="4" id="KW-0779">Telomere</keyword>
<keyword evidence="5" id="KW-0539">Nucleus</keyword>
<gene>
    <name evidence="9" type="ORF">RJ641_026244</name>
</gene>
<evidence type="ECO:0000256" key="4">
    <source>
        <dbReference type="ARBA" id="ARBA00022895"/>
    </source>
</evidence>
<name>A0AAN8WB87_9MAGN</name>
<comment type="caution">
    <text evidence="9">The sequence shown here is derived from an EMBL/GenBank/DDBJ whole genome shotgun (WGS) entry which is preliminary data.</text>
</comment>
<evidence type="ECO:0000313" key="10">
    <source>
        <dbReference type="Proteomes" id="UP001370490"/>
    </source>
</evidence>
<dbReference type="InterPro" id="IPR022031">
    <property type="entry name" value="Rif1_N"/>
</dbReference>
<keyword evidence="3" id="KW-0158">Chromosome</keyword>
<feature type="domain" description="Telomere-associated protein Rif1 N-terminal" evidence="8">
    <location>
        <begin position="115"/>
        <end position="358"/>
    </location>
</feature>
<evidence type="ECO:0000256" key="6">
    <source>
        <dbReference type="ARBA" id="ARBA00023306"/>
    </source>
</evidence>
<dbReference type="GO" id="GO:0005634">
    <property type="term" value="C:nucleus"/>
    <property type="evidence" value="ECO:0007669"/>
    <property type="project" value="UniProtKB-SubCell"/>
</dbReference>
<dbReference type="GO" id="GO:0000781">
    <property type="term" value="C:chromosome, telomeric region"/>
    <property type="evidence" value="ECO:0007669"/>
    <property type="project" value="UniProtKB-SubCell"/>
</dbReference>
<organism evidence="9 10">
    <name type="scientific">Dillenia turbinata</name>
    <dbReference type="NCBI Taxonomy" id="194707"/>
    <lineage>
        <taxon>Eukaryota</taxon>
        <taxon>Viridiplantae</taxon>
        <taxon>Streptophyta</taxon>
        <taxon>Embryophyta</taxon>
        <taxon>Tracheophyta</taxon>
        <taxon>Spermatophyta</taxon>
        <taxon>Magnoliopsida</taxon>
        <taxon>eudicotyledons</taxon>
        <taxon>Gunneridae</taxon>
        <taxon>Pentapetalae</taxon>
        <taxon>Dilleniales</taxon>
        <taxon>Dilleniaceae</taxon>
        <taxon>Dillenia</taxon>
    </lineage>
</organism>
<evidence type="ECO:0000256" key="5">
    <source>
        <dbReference type="ARBA" id="ARBA00023242"/>
    </source>
</evidence>
<keyword evidence="10" id="KW-1185">Reference proteome</keyword>
<evidence type="ECO:0000259" key="8">
    <source>
        <dbReference type="Pfam" id="PF12231"/>
    </source>
</evidence>
<dbReference type="GO" id="GO:0000723">
    <property type="term" value="P:telomere maintenance"/>
    <property type="evidence" value="ECO:0007669"/>
    <property type="project" value="TreeGrafter"/>
</dbReference>
<evidence type="ECO:0000256" key="2">
    <source>
        <dbReference type="ARBA" id="ARBA00004574"/>
    </source>
</evidence>
<keyword evidence="6" id="KW-0131">Cell cycle</keyword>
<comment type="subcellular location">
    <subcellularLocation>
        <location evidence="2">Chromosome</location>
        <location evidence="2">Telomere</location>
    </subcellularLocation>
    <subcellularLocation>
        <location evidence="1">Nucleus</location>
    </subcellularLocation>
</comment>
<feature type="region of interest" description="Disordered" evidence="7">
    <location>
        <begin position="1037"/>
        <end position="1077"/>
    </location>
</feature>
<accession>A0AAN8WB87</accession>
<feature type="compositionally biased region" description="Basic and acidic residues" evidence="7">
    <location>
        <begin position="1037"/>
        <end position="1052"/>
    </location>
</feature>
<protein>
    <submittedName>
        <fullName evidence="9">Telomere-associated protein Rif1, N-terminal</fullName>
    </submittedName>
</protein>
<sequence>MSNFAVQIEEIKTLISSETHSQKSFAYSTLLNLLGQSTATDEVDDSSVQILVKQSHSLISLILSGITSNDEEIAAQALKCLGFVIYHPSVVASISGNDVDLVVETLVEVITSTKAVIHALDNPHGSLSTTFEAFQGVMKLATQLSRKMRDKSCIWVPPIYRRLIRNDKRERDMSERCMSKIKAIILPPTPSLSKALVQDMKLTLIPGMKELMKHGLKAQGMQAWGWFIRLLGSYALKKRHLLNEMLKYPEQTFCDHDPQAQIASLAAWEGLVDALVHPPLQCSRTHSGPKHSVQQLGASEVIPSESQPLQFYKILKLILTPLVGIMSSKCDASVHSSCLSTWCYLLHKLDTAVNLPSVIQAVVAPILHTVFQIGPDSKSIWLWNICVDMFNNFIFAKLRTVDSEFEVNNGIACEFSDRTLPAPPISGKCPWKPYPVKWLPWGFHHLDFQIQMLHVLICQQSLAHDNRNLICDASLRAFRFIMKGVQTEFKEPSTSYDEIMQCLNTILKFVRMTFEGLTSQNSTISDLQHLCLGFVECVIEELDLSILGSPLYKVVLDLKYIADLKSASDSRHSKLLGVDCDLHMKMVSPLVYLNALYFCVVVSMSHALCKNIIPLKTQKQLKILLCSYDPLASLHVIIPLLYQYIGSHKLIMWEILAEVLKEYIGGAKNISWLKTESCNDGYSVIHHILFYPLVVFSCHQQQLSQEKEKGVPVLCPFSSHREPELEHLIEVWRLLYGSVISALTFEHSITNAFTEDLCSMLNKYLDENPCKPCCDVEAKSRDQSKKVDFLFLCSGVVECVFEQTLRVIERPKGNKNADGNERSNINNSLEFTARLMKLSVTETGNDLPPLHALTGVFSALARLVIGDALLRWVSKVEVKEQSIIQQLQSLWSETLNCLKRSQPPIIFDSSFLNFQASLLEKALDHPCTFISEPTIAFWNATYCEQITLDYPDNLLRVLDRLSRSGKINLHKNNTLFSWKHPPTEVVSAPQRCKVSATHNSISKRVEFRQYGNNNVKNNKVVVPVDPKRKRLELTQHQKEVRRAQQGRERDCSGHGPGIRTYASVDFSQGNEEESQES</sequence>
<dbReference type="SUPFAM" id="SSF48371">
    <property type="entry name" value="ARM repeat"/>
    <property type="match status" value="1"/>
</dbReference>
<dbReference type="AlphaFoldDB" id="A0AAN8WB87"/>
<evidence type="ECO:0000256" key="3">
    <source>
        <dbReference type="ARBA" id="ARBA00022454"/>
    </source>
</evidence>
<dbReference type="PANTHER" id="PTHR22928">
    <property type="entry name" value="TELOMERE-ASSOCIATED PROTEIN RIF1"/>
    <property type="match status" value="1"/>
</dbReference>
<evidence type="ECO:0000313" key="9">
    <source>
        <dbReference type="EMBL" id="KAK6945142.1"/>
    </source>
</evidence>
<dbReference type="EMBL" id="JBAMMX010000003">
    <property type="protein sequence ID" value="KAK6945142.1"/>
    <property type="molecule type" value="Genomic_DNA"/>
</dbReference>
<dbReference type="InterPro" id="IPR016024">
    <property type="entry name" value="ARM-type_fold"/>
</dbReference>
<evidence type="ECO:0000256" key="1">
    <source>
        <dbReference type="ARBA" id="ARBA00004123"/>
    </source>
</evidence>
<proteinExistence type="predicted"/>
<evidence type="ECO:0000256" key="7">
    <source>
        <dbReference type="SAM" id="MobiDB-lite"/>
    </source>
</evidence>